<sequence length="45" mass="5301">MRQDRTHQEPGNVQDSRTNGTKTRKISRNCVIYTNTILQIVQYVH</sequence>
<protein>
    <submittedName>
        <fullName evidence="2">Uncharacterized protein</fullName>
    </submittedName>
</protein>
<feature type="compositionally biased region" description="Polar residues" evidence="1">
    <location>
        <begin position="9"/>
        <end position="21"/>
    </location>
</feature>
<accession>A0A8S5RNC3</accession>
<organism evidence="2">
    <name type="scientific">virus sp. ctEfN2</name>
    <dbReference type="NCBI Taxonomy" id="2825810"/>
    <lineage>
        <taxon>Viruses</taxon>
    </lineage>
</organism>
<dbReference type="EMBL" id="BK059123">
    <property type="protein sequence ID" value="DAE32516.1"/>
    <property type="molecule type" value="Genomic_DNA"/>
</dbReference>
<evidence type="ECO:0000313" key="2">
    <source>
        <dbReference type="EMBL" id="DAE32516.1"/>
    </source>
</evidence>
<proteinExistence type="predicted"/>
<reference evidence="2" key="1">
    <citation type="journal article" date="2021" name="Proc. Natl. Acad. Sci. U.S.A.">
        <title>A Catalog of Tens of Thousands of Viruses from Human Metagenomes Reveals Hidden Associations with Chronic Diseases.</title>
        <authorList>
            <person name="Tisza M.J."/>
            <person name="Buck C.B."/>
        </authorList>
    </citation>
    <scope>NUCLEOTIDE SEQUENCE</scope>
    <source>
        <strain evidence="2">CtEfN2</strain>
    </source>
</reference>
<feature type="region of interest" description="Disordered" evidence="1">
    <location>
        <begin position="1"/>
        <end position="24"/>
    </location>
</feature>
<evidence type="ECO:0000256" key="1">
    <source>
        <dbReference type="SAM" id="MobiDB-lite"/>
    </source>
</evidence>
<name>A0A8S5RNC3_9VIRU</name>